<dbReference type="Gene3D" id="3.40.920.10">
    <property type="entry name" value="Pyruvate-ferredoxin oxidoreductase, PFOR, domain III"/>
    <property type="match status" value="1"/>
</dbReference>
<gene>
    <name evidence="2" type="ORF">METZ01_LOCUS289465</name>
</gene>
<accession>A0A382LNZ2</accession>
<dbReference type="SUPFAM" id="SSF53323">
    <property type="entry name" value="Pyruvate-ferredoxin oxidoreductase, PFOR, domain III"/>
    <property type="match status" value="1"/>
</dbReference>
<proteinExistence type="predicted"/>
<name>A0A382LNZ2_9ZZZZ</name>
<sequence length="50" mass="5649">PLNGLVPGGTYIMQSGQSPQEVWEELPDQARRTLRERRIHFLIVDAFGVA</sequence>
<evidence type="ECO:0000256" key="1">
    <source>
        <dbReference type="ARBA" id="ARBA00023002"/>
    </source>
</evidence>
<dbReference type="AlphaFoldDB" id="A0A382LNZ2"/>
<organism evidence="2">
    <name type="scientific">marine metagenome</name>
    <dbReference type="NCBI Taxonomy" id="408172"/>
    <lineage>
        <taxon>unclassified sequences</taxon>
        <taxon>metagenomes</taxon>
        <taxon>ecological metagenomes</taxon>
    </lineage>
</organism>
<dbReference type="EMBL" id="UINC01087330">
    <property type="protein sequence ID" value="SVC36611.1"/>
    <property type="molecule type" value="Genomic_DNA"/>
</dbReference>
<evidence type="ECO:0000313" key="2">
    <source>
        <dbReference type="EMBL" id="SVC36611.1"/>
    </source>
</evidence>
<reference evidence="2" key="1">
    <citation type="submission" date="2018-05" db="EMBL/GenBank/DDBJ databases">
        <authorList>
            <person name="Lanie J.A."/>
            <person name="Ng W.-L."/>
            <person name="Kazmierczak K.M."/>
            <person name="Andrzejewski T.M."/>
            <person name="Davidsen T.M."/>
            <person name="Wayne K.J."/>
            <person name="Tettelin H."/>
            <person name="Glass J.I."/>
            <person name="Rusch D."/>
            <person name="Podicherti R."/>
            <person name="Tsui H.-C.T."/>
            <person name="Winkler M.E."/>
        </authorList>
    </citation>
    <scope>NUCLEOTIDE SEQUENCE</scope>
</reference>
<dbReference type="GO" id="GO:0016491">
    <property type="term" value="F:oxidoreductase activity"/>
    <property type="evidence" value="ECO:0007669"/>
    <property type="project" value="UniProtKB-KW"/>
</dbReference>
<protein>
    <submittedName>
        <fullName evidence="2">Uncharacterized protein</fullName>
    </submittedName>
</protein>
<keyword evidence="1" id="KW-0560">Oxidoreductase</keyword>
<feature type="non-terminal residue" evidence="2">
    <location>
        <position position="1"/>
    </location>
</feature>
<dbReference type="InterPro" id="IPR002869">
    <property type="entry name" value="Pyrv_flavodox_OxRed_cen"/>
</dbReference>